<proteinExistence type="inferred from homology"/>
<feature type="binding site" evidence="14">
    <location>
        <position position="124"/>
    </location>
    <ligand>
        <name>[4Fe-4S] cluster</name>
        <dbReference type="ChEBI" id="CHEBI:49883"/>
        <note>4Fe-4S-S-AdoMet</note>
    </ligand>
</feature>
<evidence type="ECO:0000256" key="2">
    <source>
        <dbReference type="ARBA" id="ARBA00001933"/>
    </source>
</evidence>
<evidence type="ECO:0000256" key="11">
    <source>
        <dbReference type="ARBA" id="ARBA00023014"/>
    </source>
</evidence>
<keyword evidence="7" id="KW-0949">S-adenosyl-L-methionine</keyword>
<gene>
    <name evidence="18" type="ORF">AT746_17280</name>
</gene>
<keyword evidence="12" id="KW-0413">Isomerase</keyword>
<evidence type="ECO:0000256" key="15">
    <source>
        <dbReference type="PIRSR" id="PIRSR603739-50"/>
    </source>
</evidence>
<dbReference type="NCBIfam" id="TIGR03821">
    <property type="entry name" value="EFP_modif_epmB"/>
    <property type="match status" value="1"/>
</dbReference>
<feature type="binding site" evidence="14">
    <location>
        <position position="120"/>
    </location>
    <ligand>
        <name>[4Fe-4S] cluster</name>
        <dbReference type="ChEBI" id="CHEBI:49883"/>
        <note>4Fe-4S-S-AdoMet</note>
    </ligand>
</feature>
<feature type="domain" description="Radical SAM core" evidence="17">
    <location>
        <begin position="106"/>
        <end position="321"/>
    </location>
</feature>
<evidence type="ECO:0000256" key="7">
    <source>
        <dbReference type="ARBA" id="ARBA00022691"/>
    </source>
</evidence>
<dbReference type="Pfam" id="PF04055">
    <property type="entry name" value="Radical_SAM"/>
    <property type="match status" value="1"/>
</dbReference>
<dbReference type="InterPro" id="IPR022462">
    <property type="entry name" value="EpmB"/>
</dbReference>
<keyword evidence="6 14" id="KW-0004">4Fe-4S</keyword>
<comment type="cofactor">
    <cofactor evidence="2 15">
        <name>pyridoxal 5'-phosphate</name>
        <dbReference type="ChEBI" id="CHEBI:597326"/>
    </cofactor>
</comment>
<dbReference type="Proteomes" id="UP000068447">
    <property type="component" value="Chromosome"/>
</dbReference>
<sequence>MAQMIPNIIDPVEVSWQKELAQAYRDPKTLLTDLQLNPADYQSGFGARKLFPLMVPRPFVRRMQKGNPDDPLLRQVITDVKELAAAPGYSEDPLDEQQSAVPGLLHKYQSRVLMIIRGGCAVNCRYCFRRHFPYGDNALSRQGWQQALDYIAADNKIDEVIFSGGDPLMAKDDFLAWMTGQLEAIPHLRRLRIHSRLPVVIPSRLTKELLAWFTQSRLAPVLVLHINHANEIDDEVAAKLQPLKQAGVTLLNQAVLLKGVNDSVDAQVNLSEALFRAGVLPYYLHLLDKVQGAAHFDMPEQQARTIMAGIIRRLPGYLVPKLVREIGNQPGKTPLDLHLHPDSGKSGDLSGESIDSRA</sequence>
<evidence type="ECO:0000256" key="12">
    <source>
        <dbReference type="ARBA" id="ARBA00023235"/>
    </source>
</evidence>
<dbReference type="CDD" id="cd01335">
    <property type="entry name" value="Radical_SAM"/>
    <property type="match status" value="1"/>
</dbReference>
<keyword evidence="8 14" id="KW-0479">Metal-binding</keyword>
<name>A0A0U2ZA99_9ALTE</name>
<dbReference type="InterPro" id="IPR003739">
    <property type="entry name" value="Lys_aminomutase/Glu_NH3_mut"/>
</dbReference>
<evidence type="ECO:0000313" key="18">
    <source>
        <dbReference type="EMBL" id="ALS99843.1"/>
    </source>
</evidence>
<keyword evidence="11 14" id="KW-0411">Iron-sulfur</keyword>
<dbReference type="NCBIfam" id="TIGR00238">
    <property type="entry name" value="KamA family radical SAM protein"/>
    <property type="match status" value="1"/>
</dbReference>
<accession>A0A0U2ZA99</accession>
<dbReference type="SUPFAM" id="SSF102114">
    <property type="entry name" value="Radical SAM enzymes"/>
    <property type="match status" value="1"/>
</dbReference>
<dbReference type="Gene3D" id="3.20.20.70">
    <property type="entry name" value="Aldolase class I"/>
    <property type="match status" value="1"/>
</dbReference>
<dbReference type="KEGG" id="lal:AT746_17280"/>
<evidence type="ECO:0000256" key="6">
    <source>
        <dbReference type="ARBA" id="ARBA00022485"/>
    </source>
</evidence>
<evidence type="ECO:0000256" key="9">
    <source>
        <dbReference type="ARBA" id="ARBA00022898"/>
    </source>
</evidence>
<dbReference type="InterPro" id="IPR007197">
    <property type="entry name" value="rSAM"/>
</dbReference>
<dbReference type="SFLD" id="SFLDS00029">
    <property type="entry name" value="Radical_SAM"/>
    <property type="match status" value="1"/>
</dbReference>
<evidence type="ECO:0000256" key="14">
    <source>
        <dbReference type="PIRSR" id="PIRSR004911-1"/>
    </source>
</evidence>
<dbReference type="PANTHER" id="PTHR30538:SF1">
    <property type="entry name" value="L-LYSINE 2,3-AMINOMUTASE"/>
    <property type="match status" value="1"/>
</dbReference>
<dbReference type="STRING" id="1526571.AT746_17280"/>
<evidence type="ECO:0000256" key="8">
    <source>
        <dbReference type="ARBA" id="ARBA00022723"/>
    </source>
</evidence>
<dbReference type="PANTHER" id="PTHR30538">
    <property type="entry name" value="LYSINE 2,3-AMINOMUTASE-RELATED"/>
    <property type="match status" value="1"/>
</dbReference>
<comment type="cofactor">
    <cofactor evidence="3">
        <name>[4Fe-4S] cluster</name>
        <dbReference type="ChEBI" id="CHEBI:49883"/>
    </cofactor>
</comment>
<feature type="modified residue" description="N6-(pyridoxal phosphate)lysine" evidence="15">
    <location>
        <position position="332"/>
    </location>
</feature>
<evidence type="ECO:0000256" key="5">
    <source>
        <dbReference type="ARBA" id="ARBA00022363"/>
    </source>
</evidence>
<dbReference type="EMBL" id="CP013650">
    <property type="protein sequence ID" value="ALS99843.1"/>
    <property type="molecule type" value="Genomic_DNA"/>
</dbReference>
<dbReference type="PROSITE" id="PS51918">
    <property type="entry name" value="RADICAL_SAM"/>
    <property type="match status" value="1"/>
</dbReference>
<dbReference type="OrthoDB" id="9770937at2"/>
<keyword evidence="9 15" id="KW-0663">Pyridoxal phosphate</keyword>
<evidence type="ECO:0000259" key="17">
    <source>
        <dbReference type="PROSITE" id="PS51918"/>
    </source>
</evidence>
<feature type="compositionally biased region" description="Basic and acidic residues" evidence="16">
    <location>
        <begin position="335"/>
        <end position="345"/>
    </location>
</feature>
<dbReference type="PIRSF" id="PIRSF004911">
    <property type="entry name" value="DUF160"/>
    <property type="match status" value="1"/>
</dbReference>
<dbReference type="GO" id="GO:0016853">
    <property type="term" value="F:isomerase activity"/>
    <property type="evidence" value="ECO:0007669"/>
    <property type="project" value="UniProtKB-KW"/>
</dbReference>
<dbReference type="GO" id="GO:0046872">
    <property type="term" value="F:metal ion binding"/>
    <property type="evidence" value="ECO:0007669"/>
    <property type="project" value="UniProtKB-KW"/>
</dbReference>
<protein>
    <recommendedName>
        <fullName evidence="5">L-lysine 2,3-aminomutase</fullName>
    </recommendedName>
    <alternativeName>
        <fullName evidence="13">EF-P post-translational modification enzyme B</fullName>
    </alternativeName>
</protein>
<dbReference type="SFLD" id="SFLDG01070">
    <property type="entry name" value="PLP-dependent"/>
    <property type="match status" value="1"/>
</dbReference>
<comment type="catalytic activity">
    <reaction evidence="1">
        <text>L-lysine = D-beta-lysine</text>
        <dbReference type="Rhea" id="RHEA:44148"/>
        <dbReference type="ChEBI" id="CHEBI:32551"/>
        <dbReference type="ChEBI" id="CHEBI:84138"/>
    </reaction>
</comment>
<dbReference type="InterPro" id="IPR013785">
    <property type="entry name" value="Aldolase_TIM"/>
</dbReference>
<comment type="similarity">
    <text evidence="4">Belongs to the radical SAM superfamily. KamA family.</text>
</comment>
<dbReference type="GO" id="GO:0051539">
    <property type="term" value="F:4 iron, 4 sulfur cluster binding"/>
    <property type="evidence" value="ECO:0007669"/>
    <property type="project" value="UniProtKB-KW"/>
</dbReference>
<keyword evidence="10" id="KW-0408">Iron</keyword>
<evidence type="ECO:0000256" key="13">
    <source>
        <dbReference type="ARBA" id="ARBA00030756"/>
    </source>
</evidence>
<feature type="region of interest" description="Disordered" evidence="16">
    <location>
        <begin position="332"/>
        <end position="358"/>
    </location>
</feature>
<evidence type="ECO:0000256" key="10">
    <source>
        <dbReference type="ARBA" id="ARBA00023004"/>
    </source>
</evidence>
<evidence type="ECO:0000256" key="4">
    <source>
        <dbReference type="ARBA" id="ARBA00008703"/>
    </source>
</evidence>
<evidence type="ECO:0000256" key="3">
    <source>
        <dbReference type="ARBA" id="ARBA00001966"/>
    </source>
</evidence>
<evidence type="ECO:0000256" key="16">
    <source>
        <dbReference type="SAM" id="MobiDB-lite"/>
    </source>
</evidence>
<dbReference type="SFLD" id="SFLDF00314">
    <property type="entry name" value="L-lysine_2_3-aminomutase_(yjeK"/>
    <property type="match status" value="1"/>
</dbReference>
<evidence type="ECO:0000313" key="19">
    <source>
        <dbReference type="Proteomes" id="UP000068447"/>
    </source>
</evidence>
<keyword evidence="19" id="KW-1185">Reference proteome</keyword>
<dbReference type="RefSeq" id="WP_062482987.1">
    <property type="nucleotide sequence ID" value="NZ_CP013650.1"/>
</dbReference>
<dbReference type="AlphaFoldDB" id="A0A0U2ZA99"/>
<organism evidence="18 19">
    <name type="scientific">Lacimicrobium alkaliphilum</name>
    <dbReference type="NCBI Taxonomy" id="1526571"/>
    <lineage>
        <taxon>Bacteria</taxon>
        <taxon>Pseudomonadati</taxon>
        <taxon>Pseudomonadota</taxon>
        <taxon>Gammaproteobacteria</taxon>
        <taxon>Alteromonadales</taxon>
        <taxon>Alteromonadaceae</taxon>
        <taxon>Lacimicrobium</taxon>
    </lineage>
</organism>
<feature type="binding site" evidence="14">
    <location>
        <position position="127"/>
    </location>
    <ligand>
        <name>[4Fe-4S] cluster</name>
        <dbReference type="ChEBI" id="CHEBI:49883"/>
        <note>4Fe-4S-S-AdoMet</note>
    </ligand>
</feature>
<evidence type="ECO:0000256" key="1">
    <source>
        <dbReference type="ARBA" id="ARBA00001352"/>
    </source>
</evidence>
<dbReference type="InterPro" id="IPR058240">
    <property type="entry name" value="rSAM_sf"/>
</dbReference>
<reference evidence="18 19" key="1">
    <citation type="submission" date="2015-12" db="EMBL/GenBank/DDBJ databases">
        <title>Complete genome of Lacimicrobium alkaliphilum KCTC 32984.</title>
        <authorList>
            <person name="Kim S.-G."/>
            <person name="Lee Y.-J."/>
        </authorList>
    </citation>
    <scope>NUCLEOTIDE SEQUENCE [LARGE SCALE GENOMIC DNA]</scope>
    <source>
        <strain evidence="18 19">YelD216</strain>
    </source>
</reference>